<dbReference type="Proteomes" id="UP000694888">
    <property type="component" value="Unplaced"/>
</dbReference>
<keyword evidence="1" id="KW-1185">Reference proteome</keyword>
<evidence type="ECO:0000313" key="1">
    <source>
        <dbReference type="Proteomes" id="UP000694888"/>
    </source>
</evidence>
<proteinExistence type="predicted"/>
<protein>
    <submittedName>
        <fullName evidence="2">U1 small nuclear ribonucleoprotein C isoform X1</fullName>
    </submittedName>
</protein>
<gene>
    <name evidence="2" type="primary">LOC101851090</name>
</gene>
<evidence type="ECO:0000313" key="2">
    <source>
        <dbReference type="RefSeq" id="XP_005089852.1"/>
    </source>
</evidence>
<dbReference type="GO" id="GO:1990904">
    <property type="term" value="C:ribonucleoprotein complex"/>
    <property type="evidence" value="ECO:0007669"/>
    <property type="project" value="UniProtKB-KW"/>
</dbReference>
<keyword evidence="2" id="KW-0687">Ribonucleoprotein</keyword>
<accession>A0ABM0JBI2</accession>
<reference evidence="2" key="1">
    <citation type="submission" date="2025-08" db="UniProtKB">
        <authorList>
            <consortium name="RefSeq"/>
        </authorList>
    </citation>
    <scope>IDENTIFICATION</scope>
</reference>
<dbReference type="GeneID" id="101851090"/>
<sequence>MNISIHWCWSVFFALGSDKNFALRRISLSTRLSTRSSVVMEYLILLCLCFSASSANILNRYLMDMATQGMDPTTKAIFRTTVGADMLDMDGGGGGSRYGGGYNPMGGFGDMGGMPPSYMYGMSPPTGAMGTLPLEAMGMPPMGAMGSPPPTGTVSSPPLGTMGAPVGLSFPPSNAVPLPPSNAVPFPPSTAALLPQVSTNQVAPSAVKQAMPANPYASTMGTPGNAIVNSPANAMASPAAAVGPIAMARVNRPRSSSNFFNDYMTFRMMEGMDLI</sequence>
<dbReference type="RefSeq" id="XP_005089852.1">
    <property type="nucleotide sequence ID" value="XM_005089795.3"/>
</dbReference>
<name>A0ABM0JBI2_APLCA</name>
<organism evidence="1 2">
    <name type="scientific">Aplysia californica</name>
    <name type="common">California sea hare</name>
    <dbReference type="NCBI Taxonomy" id="6500"/>
    <lineage>
        <taxon>Eukaryota</taxon>
        <taxon>Metazoa</taxon>
        <taxon>Spiralia</taxon>
        <taxon>Lophotrochozoa</taxon>
        <taxon>Mollusca</taxon>
        <taxon>Gastropoda</taxon>
        <taxon>Heterobranchia</taxon>
        <taxon>Euthyneura</taxon>
        <taxon>Tectipleura</taxon>
        <taxon>Aplysiida</taxon>
        <taxon>Aplysioidea</taxon>
        <taxon>Aplysiidae</taxon>
        <taxon>Aplysia</taxon>
    </lineage>
</organism>